<dbReference type="PROSITE" id="PS50297">
    <property type="entry name" value="ANK_REP_REGION"/>
    <property type="match status" value="1"/>
</dbReference>
<dbReference type="AlphaFoldDB" id="A0A4Q7IQW4"/>
<dbReference type="Proteomes" id="UP000291338">
    <property type="component" value="Unassembled WGS sequence"/>
</dbReference>
<dbReference type="RefSeq" id="WP_130253922.1">
    <property type="nucleotide sequence ID" value="NZ_PPSX01000008.1"/>
</dbReference>
<dbReference type="SMART" id="SM00248">
    <property type="entry name" value="ANK"/>
    <property type="match status" value="4"/>
</dbReference>
<accession>A0A4Q7IQW4</accession>
<dbReference type="EMBL" id="PPSX01000008">
    <property type="protein sequence ID" value="RZQ54843.1"/>
    <property type="molecule type" value="Genomic_DNA"/>
</dbReference>
<evidence type="ECO:0000313" key="5">
    <source>
        <dbReference type="Proteomes" id="UP000291338"/>
    </source>
</evidence>
<name>A0A4Q7IQW4_9GAMM</name>
<dbReference type="Gene3D" id="1.25.40.20">
    <property type="entry name" value="Ankyrin repeat-containing domain"/>
    <property type="match status" value="1"/>
</dbReference>
<dbReference type="PANTHER" id="PTHR24198">
    <property type="entry name" value="ANKYRIN REPEAT AND PROTEIN KINASE DOMAIN-CONTAINING PROTEIN"/>
    <property type="match status" value="1"/>
</dbReference>
<evidence type="ECO:0000313" key="4">
    <source>
        <dbReference type="EMBL" id="RZQ54843.1"/>
    </source>
</evidence>
<dbReference type="PROSITE" id="PS50088">
    <property type="entry name" value="ANK_REPEAT"/>
    <property type="match status" value="3"/>
</dbReference>
<comment type="caution">
    <text evidence="4">The sequence shown here is derived from an EMBL/GenBank/DDBJ whole genome shotgun (WGS) entry which is preliminary data.</text>
</comment>
<proteinExistence type="predicted"/>
<protein>
    <submittedName>
        <fullName evidence="4">Uncharacterized protein</fullName>
    </submittedName>
</protein>
<reference evidence="4 5" key="1">
    <citation type="submission" date="2018-01" db="EMBL/GenBank/DDBJ databases">
        <title>Co-occurrence of chitin degradation, pigmentation and bioactivity in marine Pseudoalteromonas.</title>
        <authorList>
            <person name="Paulsen S."/>
            <person name="Gram L."/>
            <person name="Machado H."/>
        </authorList>
    </citation>
    <scope>NUCLEOTIDE SEQUENCE [LARGE SCALE GENOMIC DNA]</scope>
    <source>
        <strain evidence="4 5">S3898</strain>
    </source>
</reference>
<evidence type="ECO:0000256" key="3">
    <source>
        <dbReference type="PROSITE-ProRule" id="PRU00023"/>
    </source>
</evidence>
<dbReference type="InterPro" id="IPR002110">
    <property type="entry name" value="Ankyrin_rpt"/>
</dbReference>
<evidence type="ECO:0000256" key="1">
    <source>
        <dbReference type="ARBA" id="ARBA00022737"/>
    </source>
</evidence>
<feature type="repeat" description="ANK" evidence="3">
    <location>
        <begin position="52"/>
        <end position="84"/>
    </location>
</feature>
<feature type="repeat" description="ANK" evidence="3">
    <location>
        <begin position="85"/>
        <end position="117"/>
    </location>
</feature>
<dbReference type="Pfam" id="PF12796">
    <property type="entry name" value="Ank_2"/>
    <property type="match status" value="1"/>
</dbReference>
<dbReference type="Pfam" id="PF00023">
    <property type="entry name" value="Ank"/>
    <property type="match status" value="1"/>
</dbReference>
<evidence type="ECO:0000256" key="2">
    <source>
        <dbReference type="ARBA" id="ARBA00023043"/>
    </source>
</evidence>
<dbReference type="InterPro" id="IPR036770">
    <property type="entry name" value="Ankyrin_rpt-contain_sf"/>
</dbReference>
<organism evidence="4 5">
    <name type="scientific">Pseudoalteromonas phenolica</name>
    <dbReference type="NCBI Taxonomy" id="161398"/>
    <lineage>
        <taxon>Bacteria</taxon>
        <taxon>Pseudomonadati</taxon>
        <taxon>Pseudomonadota</taxon>
        <taxon>Gammaproteobacteria</taxon>
        <taxon>Alteromonadales</taxon>
        <taxon>Pseudoalteromonadaceae</taxon>
        <taxon>Pseudoalteromonas</taxon>
    </lineage>
</organism>
<dbReference type="PANTHER" id="PTHR24198:SF165">
    <property type="entry name" value="ANKYRIN REPEAT-CONTAINING PROTEIN-RELATED"/>
    <property type="match status" value="1"/>
</dbReference>
<feature type="repeat" description="ANK" evidence="3">
    <location>
        <begin position="152"/>
        <end position="184"/>
    </location>
</feature>
<sequence length="217" mass="23789">MKKFIHLKILVVIFLVGCSDNMNTEGYYFDSNIQEVKSALESQVDIDIELDNGLTPLASAVKNSQPKIVKLLLSYGANPNLKLSSGGSALSLSIGLNTPEILNILLEKGGDSNIIHNGRNRALIFEVLGSQKIEHLKALLKYNPNLNVVDDTGASPLIYAASIFQYDAALILLRNGADPFVEDKYGLTLKKVIKENIRLNPNSIPNSLVEIKKIINM</sequence>
<keyword evidence="1" id="KW-0677">Repeat</keyword>
<gene>
    <name evidence="4" type="ORF">C1E23_01730</name>
</gene>
<dbReference type="SUPFAM" id="SSF48403">
    <property type="entry name" value="Ankyrin repeat"/>
    <property type="match status" value="1"/>
</dbReference>
<keyword evidence="2 3" id="KW-0040">ANK repeat</keyword>